<dbReference type="InterPro" id="IPR013427">
    <property type="entry name" value="Haem-bd_dom_put"/>
</dbReference>
<dbReference type="GO" id="GO:0046872">
    <property type="term" value="F:metal ion binding"/>
    <property type="evidence" value="ECO:0007669"/>
    <property type="project" value="UniProtKB-KW"/>
</dbReference>
<dbReference type="PROSITE" id="PS51007">
    <property type="entry name" value="CYTC"/>
    <property type="match status" value="1"/>
</dbReference>
<keyword evidence="6" id="KW-0732">Signal</keyword>
<gene>
    <name evidence="8" type="primary">yliI_1</name>
    <name evidence="8" type="ORF">ETAA8_15350</name>
</gene>
<keyword evidence="1 4" id="KW-0349">Heme</keyword>
<dbReference type="Pfam" id="PF07995">
    <property type="entry name" value="GSDH"/>
    <property type="match status" value="1"/>
</dbReference>
<feature type="domain" description="Cytochrome c" evidence="7">
    <location>
        <begin position="879"/>
        <end position="1017"/>
    </location>
</feature>
<evidence type="ECO:0000256" key="6">
    <source>
        <dbReference type="SAM" id="SignalP"/>
    </source>
</evidence>
<evidence type="ECO:0000256" key="2">
    <source>
        <dbReference type="ARBA" id="ARBA00022723"/>
    </source>
</evidence>
<dbReference type="InterPro" id="IPR009056">
    <property type="entry name" value="Cyt_c-like_dom"/>
</dbReference>
<keyword evidence="2 4" id="KW-0479">Metal-binding</keyword>
<dbReference type="InterPro" id="IPR011041">
    <property type="entry name" value="Quinoprot_gluc/sorb_DH_b-prop"/>
</dbReference>
<dbReference type="EC" id="1.1.5.-" evidence="8"/>
<dbReference type="InterPro" id="IPR011042">
    <property type="entry name" value="6-blade_b-propeller_TolB-like"/>
</dbReference>
<dbReference type="Gene3D" id="1.10.760.10">
    <property type="entry name" value="Cytochrome c-like domain"/>
    <property type="match status" value="1"/>
</dbReference>
<sequence precursor="true">MDWLSADANNAAMRNNPWLIALVLLAQASLAASADAPFGLTSRTPWTTSKFHGQPEPPPPFRAERVYPDIQFTGPTVLTGAPGTKRWFVAERLGKIYSFPVEGSKAKPDLFLDCTELAKQLSEHEKQPIEFHALYGLTFDPRFEQNRFCYVCYVVHRRGGRPQDPDGTRVVRLKVSDTNPPRCEVASEKTIITWLEGGHNGGCLKFGRDGYLYISTGDGGEAFPPDGKNTGQDLSDLLSSILRIDVHPADSKRPYVIPGDNPFVSLDKARGENWAYGLRNPWKMSFDRLTGELWVGDVGWELWELIYRVRKGENYGWSLVEGRQSVHTEGIPGPTPVIPPTIDIPHTDGASVTGGYVYRGRQFPELYGIYIFGDWETRRIWGAKVEEQSVGQYRELVEPTVRIVDFAEDEQGELYLLDNDAGTIHVLARNEAKPTHLQFPRKLSDTGIFDSVAEHRVAPGVLPFSINAEQWSDYAVAQRYLALPEKTSIGLHSRAMLIPGKQGSRIMDFPAETVLTKTLSLDLIQGDPASRRRIETQVLHFDGIDWRGYSYEWNEQQTDAVLVAAEGKSRTWHVEDAQAPGGKRVQNWLFASRMDCIRCHNPWSEHTLAFNIAQLNRSHDFGSVTDNQIRTLKHIGVLVDVTDPPDPKDPTAQDGGPKPPEQLPRLADLRDGSANLDLRARAYLHVNCSHCHRFNGGGSAHIYLQHDLPLTKIKALDLRPIQGTFGIRDARILASADPYRSVLLFRLAKSGPGHMPHLGSKLVDHQGVSLIHDWIASLPGKPAESESAKLTQLANDTAAADRSAAIAELLSTPGHALRLAHAVRQRKLAEPNRQLAIEAALQQADLAIRDLFEPFVPEEQRTKRLGESIRPQEILAMTGDSSRGRQLFHESTVTQCRNCHRSEGKGGELGPDLSAIGKKLDRSKLLDSILQPSASIDPKYAGWLVETKAGTVITGLMVEKTDAAIVIKDMQNKQHRLATDEIEALFPQRKSLMPDLLLRDFTAAQVADLLAYLSSLK</sequence>
<dbReference type="SUPFAM" id="SSF46626">
    <property type="entry name" value="Cytochrome c"/>
    <property type="match status" value="1"/>
</dbReference>
<evidence type="ECO:0000256" key="1">
    <source>
        <dbReference type="ARBA" id="ARBA00022617"/>
    </source>
</evidence>
<dbReference type="RefSeq" id="WP_145087047.1">
    <property type="nucleotide sequence ID" value="NZ_CP036274.1"/>
</dbReference>
<dbReference type="InterPro" id="IPR012938">
    <property type="entry name" value="Glc/Sorbosone_DH"/>
</dbReference>
<feature type="region of interest" description="Disordered" evidence="5">
    <location>
        <begin position="640"/>
        <end position="664"/>
    </location>
</feature>
<dbReference type="GO" id="GO:0016491">
    <property type="term" value="F:oxidoreductase activity"/>
    <property type="evidence" value="ECO:0007669"/>
    <property type="project" value="UniProtKB-KW"/>
</dbReference>
<reference evidence="8 9" key="1">
    <citation type="submission" date="2019-02" db="EMBL/GenBank/DDBJ databases">
        <title>Deep-cultivation of Planctomycetes and their phenomic and genomic characterization uncovers novel biology.</title>
        <authorList>
            <person name="Wiegand S."/>
            <person name="Jogler M."/>
            <person name="Boedeker C."/>
            <person name="Pinto D."/>
            <person name="Vollmers J."/>
            <person name="Rivas-Marin E."/>
            <person name="Kohn T."/>
            <person name="Peeters S.H."/>
            <person name="Heuer A."/>
            <person name="Rast P."/>
            <person name="Oberbeckmann S."/>
            <person name="Bunk B."/>
            <person name="Jeske O."/>
            <person name="Meyerdierks A."/>
            <person name="Storesund J.E."/>
            <person name="Kallscheuer N."/>
            <person name="Luecker S."/>
            <person name="Lage O.M."/>
            <person name="Pohl T."/>
            <person name="Merkel B.J."/>
            <person name="Hornburger P."/>
            <person name="Mueller R.-W."/>
            <person name="Bruemmer F."/>
            <person name="Labrenz M."/>
            <person name="Spormann A.M."/>
            <person name="Op den Camp H."/>
            <person name="Overmann J."/>
            <person name="Amann R."/>
            <person name="Jetten M.S.M."/>
            <person name="Mascher T."/>
            <person name="Medema M.H."/>
            <person name="Devos D.P."/>
            <person name="Kaster A.-K."/>
            <person name="Ovreas L."/>
            <person name="Rohde M."/>
            <person name="Galperin M.Y."/>
            <person name="Jogler C."/>
        </authorList>
    </citation>
    <scope>NUCLEOTIDE SEQUENCE [LARGE SCALE GENOMIC DNA]</scope>
    <source>
        <strain evidence="8 9">ETA_A8</strain>
    </source>
</reference>
<proteinExistence type="predicted"/>
<feature type="signal peptide" evidence="6">
    <location>
        <begin position="1"/>
        <end position="34"/>
    </location>
</feature>
<accession>A0A517Y889</accession>
<dbReference type="SUPFAM" id="SSF50952">
    <property type="entry name" value="Soluble quinoprotein glucose dehydrogenase"/>
    <property type="match status" value="1"/>
</dbReference>
<feature type="chain" id="PRO_5022025281" evidence="6">
    <location>
        <begin position="35"/>
        <end position="1017"/>
    </location>
</feature>
<dbReference type="GO" id="GO:0020037">
    <property type="term" value="F:heme binding"/>
    <property type="evidence" value="ECO:0007669"/>
    <property type="project" value="InterPro"/>
</dbReference>
<dbReference type="OrthoDB" id="9770043at2"/>
<dbReference type="Proteomes" id="UP000315017">
    <property type="component" value="Chromosome"/>
</dbReference>
<evidence type="ECO:0000256" key="4">
    <source>
        <dbReference type="PROSITE-ProRule" id="PRU00433"/>
    </source>
</evidence>
<evidence type="ECO:0000259" key="7">
    <source>
        <dbReference type="PROSITE" id="PS51007"/>
    </source>
</evidence>
<evidence type="ECO:0000313" key="9">
    <source>
        <dbReference type="Proteomes" id="UP000315017"/>
    </source>
</evidence>
<dbReference type="KEGG" id="aagg:ETAA8_15350"/>
<dbReference type="GO" id="GO:0009055">
    <property type="term" value="F:electron transfer activity"/>
    <property type="evidence" value="ECO:0007669"/>
    <property type="project" value="InterPro"/>
</dbReference>
<dbReference type="AlphaFoldDB" id="A0A517Y889"/>
<dbReference type="InterPro" id="IPR036909">
    <property type="entry name" value="Cyt_c-like_dom_sf"/>
</dbReference>
<evidence type="ECO:0000256" key="3">
    <source>
        <dbReference type="ARBA" id="ARBA00023004"/>
    </source>
</evidence>
<dbReference type="PANTHER" id="PTHR19328">
    <property type="entry name" value="HEDGEHOG-INTERACTING PROTEIN"/>
    <property type="match status" value="1"/>
</dbReference>
<protein>
    <submittedName>
        <fullName evidence="8">Soluble aldose sugar dehydrogenase YliI</fullName>
        <ecNumber evidence="8">1.1.5.-</ecNumber>
    </submittedName>
</protein>
<evidence type="ECO:0000256" key="5">
    <source>
        <dbReference type="SAM" id="MobiDB-lite"/>
    </source>
</evidence>
<keyword evidence="8" id="KW-0560">Oxidoreductase</keyword>
<keyword evidence="9" id="KW-1185">Reference proteome</keyword>
<dbReference type="Gene3D" id="2.120.10.30">
    <property type="entry name" value="TolB, C-terminal domain"/>
    <property type="match status" value="1"/>
</dbReference>
<organism evidence="8 9">
    <name type="scientific">Anatilimnocola aggregata</name>
    <dbReference type="NCBI Taxonomy" id="2528021"/>
    <lineage>
        <taxon>Bacteria</taxon>
        <taxon>Pseudomonadati</taxon>
        <taxon>Planctomycetota</taxon>
        <taxon>Planctomycetia</taxon>
        <taxon>Pirellulales</taxon>
        <taxon>Pirellulaceae</taxon>
        <taxon>Anatilimnocola</taxon>
    </lineage>
</organism>
<evidence type="ECO:0000313" key="8">
    <source>
        <dbReference type="EMBL" id="QDU26457.1"/>
    </source>
</evidence>
<dbReference type="NCBIfam" id="TIGR02603">
    <property type="entry name" value="CxxCH_TIGR02603"/>
    <property type="match status" value="1"/>
</dbReference>
<dbReference type="EMBL" id="CP036274">
    <property type="protein sequence ID" value="QDU26457.1"/>
    <property type="molecule type" value="Genomic_DNA"/>
</dbReference>
<dbReference type="PANTHER" id="PTHR19328:SF75">
    <property type="entry name" value="ALDOSE SUGAR DEHYDROGENASE YLII"/>
    <property type="match status" value="1"/>
</dbReference>
<keyword evidence="3 4" id="KW-0408">Iron</keyword>
<name>A0A517Y889_9BACT</name>